<dbReference type="InterPro" id="IPR054331">
    <property type="entry name" value="LiaF_TM"/>
</dbReference>
<proteinExistence type="predicted"/>
<dbReference type="OrthoDB" id="1120776at2"/>
<dbReference type="EMBL" id="SAXA01000007">
    <property type="protein sequence ID" value="RXQ94449.1"/>
    <property type="molecule type" value="Genomic_DNA"/>
</dbReference>
<dbReference type="RefSeq" id="WP_129254377.1">
    <property type="nucleotide sequence ID" value="NZ_SAXA01000007.1"/>
</dbReference>
<evidence type="ECO:0000313" key="3">
    <source>
        <dbReference type="EMBL" id="RXQ94449.1"/>
    </source>
</evidence>
<dbReference type="AlphaFoldDB" id="A0A4Q1JME4"/>
<gene>
    <name evidence="3" type="ORF">EO244_09205</name>
</gene>
<dbReference type="Pfam" id="PF22570">
    <property type="entry name" value="LiaF-TM"/>
    <property type="match status" value="1"/>
</dbReference>
<protein>
    <recommendedName>
        <fullName evidence="2">LiaF transmembrane domain-containing protein</fullName>
    </recommendedName>
</protein>
<evidence type="ECO:0000313" key="4">
    <source>
        <dbReference type="Proteomes" id="UP000289703"/>
    </source>
</evidence>
<accession>A0A4Q1JME4</accession>
<evidence type="ECO:0000259" key="2">
    <source>
        <dbReference type="Pfam" id="PF22570"/>
    </source>
</evidence>
<evidence type="ECO:0000256" key="1">
    <source>
        <dbReference type="SAM" id="Phobius"/>
    </source>
</evidence>
<dbReference type="Proteomes" id="UP000289703">
    <property type="component" value="Unassembled WGS sequence"/>
</dbReference>
<keyword evidence="1" id="KW-1133">Transmembrane helix</keyword>
<keyword evidence="1" id="KW-0812">Transmembrane</keyword>
<feature type="transmembrane region" description="Helical" evidence="1">
    <location>
        <begin position="85"/>
        <end position="101"/>
    </location>
</feature>
<organism evidence="3 4">
    <name type="scientific">Ancylomarina salipaludis</name>
    <dbReference type="NCBI Taxonomy" id="2501299"/>
    <lineage>
        <taxon>Bacteria</taxon>
        <taxon>Pseudomonadati</taxon>
        <taxon>Bacteroidota</taxon>
        <taxon>Bacteroidia</taxon>
        <taxon>Marinilabiliales</taxon>
        <taxon>Marinifilaceae</taxon>
        <taxon>Ancylomarina</taxon>
    </lineage>
</organism>
<sequence length="114" mass="13156">MYKDRRPVFFGLVLIFVGIAIFLSNFDFLPKNIHHYIFRWESFLILIGLLMIFVRGKIIGGISVLAIGAYFLADDLLILPVNWHIWFWPTVLIAMGIGHIVKPNACCTKDKDEF</sequence>
<reference evidence="3 4" key="1">
    <citation type="submission" date="2019-01" db="EMBL/GenBank/DDBJ databases">
        <title>Ancylomarina salipaludis sp. nov., isolated from a salt marsh.</title>
        <authorList>
            <person name="Yoon J.-H."/>
        </authorList>
    </citation>
    <scope>NUCLEOTIDE SEQUENCE [LARGE SCALE GENOMIC DNA]</scope>
    <source>
        <strain evidence="3 4">SHSM-M15</strain>
    </source>
</reference>
<keyword evidence="1" id="KW-0472">Membrane</keyword>
<feature type="domain" description="LiaF transmembrane" evidence="2">
    <location>
        <begin position="9"/>
        <end position="104"/>
    </location>
</feature>
<feature type="transmembrane region" description="Helical" evidence="1">
    <location>
        <begin position="7"/>
        <end position="24"/>
    </location>
</feature>
<comment type="caution">
    <text evidence="3">The sequence shown here is derived from an EMBL/GenBank/DDBJ whole genome shotgun (WGS) entry which is preliminary data.</text>
</comment>
<keyword evidence="4" id="KW-1185">Reference proteome</keyword>
<name>A0A4Q1JME4_9BACT</name>